<evidence type="ECO:0000256" key="1">
    <source>
        <dbReference type="ARBA" id="ARBA00023002"/>
    </source>
</evidence>
<sequence length="331" mass="35003">MTTVRRGVALTPMELRRDMIVRMAVLADDLGYEIFLVAEGWGLDSTVLLAEIATVTRRIKLAAGILSVWSRTPGTLAMAAATLHQLSAGRFVLGLGASTSQLVEGWHGLPYTRPADRLRQVAAGVRSLLAGERAVPAVPRARALRLGQPPVADLPIWIAATGERTIRVAAELADGWYPLYLRRDRCHELAAEIGRLRAGAGRPPLTVAAGPLTVVDQDPEAARTVAAACTAFYLAAMGEVYPRVVSAQGLGEQVELVRAANASTGRALGVVPDAAQVLLDEFTAYGAAADVRKQLRSWDDVADITMVGIPPGIAWPQIEATLRAAAPASGA</sequence>
<dbReference type="PANTHER" id="PTHR43244:SF1">
    <property type="entry name" value="5,10-METHYLENETETRAHYDROMETHANOPTERIN REDUCTASE"/>
    <property type="match status" value="1"/>
</dbReference>
<feature type="domain" description="Luciferase-like" evidence="2">
    <location>
        <begin position="4"/>
        <end position="299"/>
    </location>
</feature>
<dbReference type="Proteomes" id="UP000530928">
    <property type="component" value="Unassembled WGS sequence"/>
</dbReference>
<evidence type="ECO:0000313" key="3">
    <source>
        <dbReference type="EMBL" id="MBA2890158.1"/>
    </source>
</evidence>
<keyword evidence="4" id="KW-1185">Reference proteome</keyword>
<dbReference type="CDD" id="cd01097">
    <property type="entry name" value="Tetrahydromethanopterin_reductase"/>
    <property type="match status" value="1"/>
</dbReference>
<dbReference type="Gene3D" id="3.20.20.30">
    <property type="entry name" value="Luciferase-like domain"/>
    <property type="match status" value="1"/>
</dbReference>
<proteinExistence type="predicted"/>
<name>A0A7W0CFD0_9ACTN</name>
<evidence type="ECO:0000259" key="2">
    <source>
        <dbReference type="Pfam" id="PF00296"/>
    </source>
</evidence>
<dbReference type="SUPFAM" id="SSF51679">
    <property type="entry name" value="Bacterial luciferase-like"/>
    <property type="match status" value="1"/>
</dbReference>
<dbReference type="GO" id="GO:0004497">
    <property type="term" value="F:monooxygenase activity"/>
    <property type="evidence" value="ECO:0007669"/>
    <property type="project" value="UniProtKB-KW"/>
</dbReference>
<dbReference type="RefSeq" id="WP_181609003.1">
    <property type="nucleotide sequence ID" value="NZ_BAABAM010000006.1"/>
</dbReference>
<accession>A0A7W0CFD0</accession>
<evidence type="ECO:0000313" key="4">
    <source>
        <dbReference type="Proteomes" id="UP000530928"/>
    </source>
</evidence>
<dbReference type="InterPro" id="IPR050564">
    <property type="entry name" value="F420-G6PD/mer"/>
</dbReference>
<dbReference type="AlphaFoldDB" id="A0A7W0CFD0"/>
<dbReference type="InterPro" id="IPR011251">
    <property type="entry name" value="Luciferase-like_dom"/>
</dbReference>
<comment type="caution">
    <text evidence="3">The sequence shown here is derived from an EMBL/GenBank/DDBJ whole genome shotgun (WGS) entry which is preliminary data.</text>
</comment>
<reference evidence="3 4" key="1">
    <citation type="submission" date="2020-07" db="EMBL/GenBank/DDBJ databases">
        <title>Genomic Encyclopedia of Type Strains, Phase IV (KMG-IV): sequencing the most valuable type-strain genomes for metagenomic binning, comparative biology and taxonomic classification.</title>
        <authorList>
            <person name="Goeker M."/>
        </authorList>
    </citation>
    <scope>NUCLEOTIDE SEQUENCE [LARGE SCALE GENOMIC DNA]</scope>
    <source>
        <strain evidence="3 4">DSM 45533</strain>
    </source>
</reference>
<dbReference type="GO" id="GO:0016705">
    <property type="term" value="F:oxidoreductase activity, acting on paired donors, with incorporation or reduction of molecular oxygen"/>
    <property type="evidence" value="ECO:0007669"/>
    <property type="project" value="InterPro"/>
</dbReference>
<dbReference type="PANTHER" id="PTHR43244">
    <property type="match status" value="1"/>
</dbReference>
<organism evidence="3 4">
    <name type="scientific">Nonomuraea soli</name>
    <dbReference type="NCBI Taxonomy" id="1032476"/>
    <lineage>
        <taxon>Bacteria</taxon>
        <taxon>Bacillati</taxon>
        <taxon>Actinomycetota</taxon>
        <taxon>Actinomycetes</taxon>
        <taxon>Streptosporangiales</taxon>
        <taxon>Streptosporangiaceae</taxon>
        <taxon>Nonomuraea</taxon>
    </lineage>
</organism>
<keyword evidence="3" id="KW-0503">Monooxygenase</keyword>
<dbReference type="InterPro" id="IPR036661">
    <property type="entry name" value="Luciferase-like_sf"/>
</dbReference>
<protein>
    <submittedName>
        <fullName evidence="3">Alkanesulfonate monooxygenase SsuD/methylene tetrahydromethanopterin reductase-like flavin-dependent oxidoreductase (Luciferase family)</fullName>
    </submittedName>
</protein>
<gene>
    <name evidence="3" type="ORF">HNR30_001499</name>
</gene>
<keyword evidence="1" id="KW-0560">Oxidoreductase</keyword>
<dbReference type="Pfam" id="PF00296">
    <property type="entry name" value="Bac_luciferase"/>
    <property type="match status" value="1"/>
</dbReference>
<dbReference type="EMBL" id="JACDUR010000002">
    <property type="protein sequence ID" value="MBA2890158.1"/>
    <property type="molecule type" value="Genomic_DNA"/>
</dbReference>